<dbReference type="Proteomes" id="UP001558652">
    <property type="component" value="Unassembled WGS sequence"/>
</dbReference>
<dbReference type="PANTHER" id="PTHR36963:SF2">
    <property type="entry name" value="TNFR-CYS DOMAIN-CONTAINING PROTEIN"/>
    <property type="match status" value="1"/>
</dbReference>
<proteinExistence type="predicted"/>
<evidence type="ECO:0000313" key="3">
    <source>
        <dbReference type="Proteomes" id="UP001558652"/>
    </source>
</evidence>
<keyword evidence="3" id="KW-1185">Reference proteome</keyword>
<dbReference type="PANTHER" id="PTHR36963">
    <property type="entry name" value="HELICASE"/>
    <property type="match status" value="1"/>
</dbReference>
<dbReference type="Gene3D" id="2.160.20.80">
    <property type="entry name" value="E3 ubiquitin-protein ligase SopA"/>
    <property type="match status" value="2"/>
</dbReference>
<evidence type="ECO:0000256" key="1">
    <source>
        <dbReference type="SAM" id="MobiDB-lite"/>
    </source>
</evidence>
<sequence length="1286" mass="140222">MHGQTGVGKTTIARHLCDFYRLDYLDSKEVQDSYIKDLKDRYRDINNRLQLGPKGSLDTRLWTGTTESSKNASIVIDSDPIPNWSEHGDVPLTDPNLSEIGPEGPYYFEEFKDLPPHNEKEIRRALLNERKIILRELKKMEGNKNRNKGVLSDDEIVRIFKLKFNTRIQLKTRGYILDGFPETLIQAKLLFGKPNLADVARLGEAGYEQEKEEEGLDYRPNYVISLGAANKYVLERQLKFPLKPPELELKLVDCLNDWRPSLFKGSEVYRRHTRALIEEMGIPESPSRPISITEEPNPVLFHMNKSIPKALDVKYDGGRILYKTKAYPYKTVDLSQFKIYDSDKGIFDGGNYDGGNYDGGNYDGGNYDGGNYDGGNYDGGNYDGGNYDGGNYDGGNYDGGNYDGGNYDGGNYDGVNYDGGNYDGGNYNGGNYDGGNYYGVNYDGGNYDGGNYDGGNYDGGNYDGGNYDGGNYDGGNYDGGNYDGGNYDGVNYDGGNYDGGNYNGGNYDGGNYDGGNYDGGNYDGGNYDGGNYDGGNYDGGNYDGGNYDGGNYDGGNYDGANYDGVNYDGGNYDGGNYDGGNYDGGNYDGGNYDGGNYDGGNYDGGNYDGGNYDGGNYDGGNYDGGNYDGGIYDGGNYDGGNYGGGNYDGGNYDGGNYDGGNYDGGNYDGGNYDGGNYDGGNYDGGNYDGGNYDGGNYDGGNYDGGSYDGGNYDGGNYDGGNYDGGNYDGGNYDGGNYDGGNYDGGNYDGGNYDGGNYDGGNYDGGNYDGGNYDGGNYDGGNYDRGSYDGGNYDGGNYDGGNYDGGNYDGGNYDGGNYDGGNCDGGNYDGGSYDGGNYDGGNYDGGNYDGSNPDGGNYDGGDSKGGNYDGGNPDGGNYDGVNPDGGDSDESISDEADQLGHTDIINTKKIARVHRPKKMMFQKFRFPGIGPIEHSRCPSLKDKLLEHAHYTGGFVLRVPRKLKFPRISIPCTPRARRKIHKGDICQTGWPSELSRMWAWTKYIVQKPVEEEIPVNKYATRFIPVESEEKIPPPVSDHLSKLIGYEDFVMPSEQEVIDDIMKGMKRPVKRIRKSYTDILTSETGINWCGVDPKDDTLSELCSASSSSLYVYKVPKPIRVPPRQSQPTGEDTEWESLYENVTANEYSDHESSDGTMPVETNTTQEEDIIEKEKSDSIQTEVLLRILSPTVSTEKLKEIICEKNRSSIDTAQNESSTDDEAEDERAIVNKYIPYLAEKKAYKTNEKDFLQGLAASYQIRDVDDEEHIVTETLSNDSEITIIESSLTELNE</sequence>
<dbReference type="EMBL" id="JBFDAA010000022">
    <property type="protein sequence ID" value="KAL1110417.1"/>
    <property type="molecule type" value="Genomic_DNA"/>
</dbReference>
<gene>
    <name evidence="2" type="ORF">AAG570_007948</name>
</gene>
<dbReference type="SUPFAM" id="SSF52540">
    <property type="entry name" value="P-loop containing nucleoside triphosphate hydrolases"/>
    <property type="match status" value="1"/>
</dbReference>
<feature type="region of interest" description="Disordered" evidence="1">
    <location>
        <begin position="843"/>
        <end position="899"/>
    </location>
</feature>
<dbReference type="Gene3D" id="3.40.50.300">
    <property type="entry name" value="P-loop containing nucleotide triphosphate hydrolases"/>
    <property type="match status" value="1"/>
</dbReference>
<reference evidence="2 3" key="1">
    <citation type="submission" date="2024-07" db="EMBL/GenBank/DDBJ databases">
        <title>Chromosome-level genome assembly of the water stick insect Ranatra chinensis (Heteroptera: Nepidae).</title>
        <authorList>
            <person name="Liu X."/>
        </authorList>
    </citation>
    <scope>NUCLEOTIDE SEQUENCE [LARGE SCALE GENOMIC DNA]</scope>
    <source>
        <strain evidence="2">Cailab_2021Rc</strain>
        <tissue evidence="2">Muscle</tissue>
    </source>
</reference>
<organism evidence="2 3">
    <name type="scientific">Ranatra chinensis</name>
    <dbReference type="NCBI Taxonomy" id="642074"/>
    <lineage>
        <taxon>Eukaryota</taxon>
        <taxon>Metazoa</taxon>
        <taxon>Ecdysozoa</taxon>
        <taxon>Arthropoda</taxon>
        <taxon>Hexapoda</taxon>
        <taxon>Insecta</taxon>
        <taxon>Pterygota</taxon>
        <taxon>Neoptera</taxon>
        <taxon>Paraneoptera</taxon>
        <taxon>Hemiptera</taxon>
        <taxon>Heteroptera</taxon>
        <taxon>Panheteroptera</taxon>
        <taxon>Nepomorpha</taxon>
        <taxon>Nepidae</taxon>
        <taxon>Ranatrinae</taxon>
        <taxon>Ranatra</taxon>
    </lineage>
</organism>
<name>A0ABD0XTB7_9HEMI</name>
<protein>
    <submittedName>
        <fullName evidence="2">Uncharacterized protein</fullName>
    </submittedName>
</protein>
<dbReference type="SUPFAM" id="SSF141571">
    <property type="entry name" value="Pentapeptide repeat-like"/>
    <property type="match status" value="2"/>
</dbReference>
<feature type="compositionally biased region" description="Gly residues" evidence="1">
    <location>
        <begin position="856"/>
        <end position="877"/>
    </location>
</feature>
<comment type="caution">
    <text evidence="2">The sequence shown here is derived from an EMBL/GenBank/DDBJ whole genome shotgun (WGS) entry which is preliminary data.</text>
</comment>
<dbReference type="InterPro" id="IPR027417">
    <property type="entry name" value="P-loop_NTPase"/>
</dbReference>
<accession>A0ABD0XTB7</accession>
<evidence type="ECO:0000313" key="2">
    <source>
        <dbReference type="EMBL" id="KAL1110417.1"/>
    </source>
</evidence>
<feature type="compositionally biased region" description="Acidic residues" evidence="1">
    <location>
        <begin position="885"/>
        <end position="896"/>
    </location>
</feature>